<proteinExistence type="predicted"/>
<evidence type="ECO:0000313" key="1">
    <source>
        <dbReference type="EMBL" id="CAB4966262.1"/>
    </source>
</evidence>
<reference evidence="1" key="1">
    <citation type="submission" date="2020-05" db="EMBL/GenBank/DDBJ databases">
        <authorList>
            <person name="Chiriac C."/>
            <person name="Salcher M."/>
            <person name="Ghai R."/>
            <person name="Kavagutti S V."/>
        </authorList>
    </citation>
    <scope>NUCLEOTIDE SEQUENCE</scope>
</reference>
<organism evidence="1">
    <name type="scientific">freshwater metagenome</name>
    <dbReference type="NCBI Taxonomy" id="449393"/>
    <lineage>
        <taxon>unclassified sequences</taxon>
        <taxon>metagenomes</taxon>
        <taxon>ecological metagenomes</taxon>
    </lineage>
</organism>
<sequence>MAVTGDASVFSVTGSLEPKAPIVTSAAMSAS</sequence>
<accession>A0A6J7LGJ4</accession>
<dbReference type="EMBL" id="CAFBNF010000440">
    <property type="protein sequence ID" value="CAB4966262.1"/>
    <property type="molecule type" value="Genomic_DNA"/>
</dbReference>
<name>A0A6J7LGJ4_9ZZZZ</name>
<dbReference type="AlphaFoldDB" id="A0A6J7LGJ4"/>
<protein>
    <submittedName>
        <fullName evidence="1">Unannotated protein</fullName>
    </submittedName>
</protein>
<gene>
    <name evidence="1" type="ORF">UFOPK3773_02502</name>
</gene>